<keyword evidence="8" id="KW-0793">Thylakoid</keyword>
<dbReference type="GO" id="GO:0045259">
    <property type="term" value="C:proton-transporting ATP synthase complex"/>
    <property type="evidence" value="ECO:0007669"/>
    <property type="project" value="UniProtKB-KW"/>
</dbReference>
<keyword evidence="6 8" id="KW-0472">Membrane</keyword>
<keyword evidence="9" id="KW-0934">Plastid</keyword>
<comment type="function">
    <text evidence="8">This protein is part of the stalk that links CF(0) to CF(1). It either transmits conformational changes from CF(0) to CF(1) or is implicated in proton conduction.</text>
</comment>
<dbReference type="SUPFAM" id="SSF47928">
    <property type="entry name" value="N-terminal domain of the delta subunit of the F1F0-ATP synthase"/>
    <property type="match status" value="1"/>
</dbReference>
<dbReference type="Pfam" id="PF00213">
    <property type="entry name" value="OSCP"/>
    <property type="match status" value="1"/>
</dbReference>
<evidence type="ECO:0000256" key="7">
    <source>
        <dbReference type="ARBA" id="ARBA00023310"/>
    </source>
</evidence>
<comment type="similarity">
    <text evidence="2 8">Belongs to the ATPase delta chain family.</text>
</comment>
<evidence type="ECO:0000256" key="5">
    <source>
        <dbReference type="ARBA" id="ARBA00023065"/>
    </source>
</evidence>
<evidence type="ECO:0000256" key="8">
    <source>
        <dbReference type="HAMAP-Rule" id="MF_01416"/>
    </source>
</evidence>
<keyword evidence="8" id="KW-0139">CF(1)</keyword>
<geneLocation type="chloroplast" evidence="9"/>
<dbReference type="PROSITE" id="PS00389">
    <property type="entry name" value="ATPASE_DELTA"/>
    <property type="match status" value="1"/>
</dbReference>
<accession>M4IV78</accession>
<gene>
    <name evidence="8 9" type="primary">atpD</name>
</gene>
<dbReference type="GO" id="GO:0009535">
    <property type="term" value="C:chloroplast thylakoid membrane"/>
    <property type="evidence" value="ECO:0007669"/>
    <property type="project" value="UniProtKB-SubCell"/>
</dbReference>
<evidence type="ECO:0000313" key="9">
    <source>
        <dbReference type="EMBL" id="AGA63887.1"/>
    </source>
</evidence>
<proteinExistence type="inferred from homology"/>
<dbReference type="InterPro" id="IPR026015">
    <property type="entry name" value="ATP_synth_OSCP/delta_N_sf"/>
</dbReference>
<dbReference type="InterPro" id="IPR020781">
    <property type="entry name" value="ATPase_OSCP/d_CS"/>
</dbReference>
<evidence type="ECO:0000256" key="6">
    <source>
        <dbReference type="ARBA" id="ARBA00023136"/>
    </source>
</evidence>
<keyword evidence="3 8" id="KW-0813">Transport</keyword>
<sequence length="186" mass="20866">MSTNGSLAKASLPYAEALFESSQLIQLVEKTSQDLKFINDTISKSLLLRNFLSNPLIIPDAKKKVLENLFTDQIGSHVFNFLFILVERRRISLLNSIIDTYLILVYQLELTTVVEIYSSLVLTEIQKKALEKKLQVMTNSKAVKLVLYIKPELIGGFVVKIGSKVIDMSISGQLSQIASYLNVARL</sequence>
<dbReference type="RefSeq" id="YP_007878276.1">
    <property type="nucleotide sequence ID" value="NC_021075.1"/>
</dbReference>
<keyword evidence="7 8" id="KW-0066">ATP synthesis</keyword>
<keyword evidence="9" id="KW-0150">Chloroplast</keyword>
<name>M4IV78_CALTB</name>
<comment type="subcellular location">
    <subcellularLocation>
        <location evidence="1">Membrane</location>
    </subcellularLocation>
    <subcellularLocation>
        <location evidence="8">Plastid</location>
        <location evidence="8">Chloroplast thylakoid membrane</location>
        <topology evidence="8">Peripheral membrane protein</topology>
    </subcellularLocation>
</comment>
<dbReference type="PANTHER" id="PTHR11910">
    <property type="entry name" value="ATP SYNTHASE DELTA CHAIN"/>
    <property type="match status" value="1"/>
</dbReference>
<evidence type="ECO:0000256" key="4">
    <source>
        <dbReference type="ARBA" id="ARBA00022781"/>
    </source>
</evidence>
<dbReference type="EMBL" id="KC153978">
    <property type="protein sequence ID" value="AGA63887.1"/>
    <property type="molecule type" value="Genomic_DNA"/>
</dbReference>
<protein>
    <recommendedName>
        <fullName evidence="8">ATP synthase subunit delta, chloroplastic</fullName>
    </recommendedName>
    <alternativeName>
        <fullName evidence="8">ATP synthase F(1) sector subunit delta</fullName>
    </alternativeName>
    <alternativeName>
        <fullName evidence="8">F-type ATPase subunit delta</fullName>
    </alternativeName>
</protein>
<dbReference type="InterPro" id="IPR000711">
    <property type="entry name" value="ATPase_OSCP/dsu"/>
</dbReference>
<keyword evidence="5 8" id="KW-0406">Ion transport</keyword>
<dbReference type="HAMAP" id="MF_01416">
    <property type="entry name" value="ATP_synth_delta_bact"/>
    <property type="match status" value="1"/>
</dbReference>
<evidence type="ECO:0000256" key="2">
    <source>
        <dbReference type="ARBA" id="ARBA00007046"/>
    </source>
</evidence>
<comment type="function">
    <text evidence="8">F(1)F(0) ATP synthase produces ATP from ADP in the presence of a proton or sodium gradient. F-type ATPases consist of two structural domains, F(1) containing the extramembraneous catalytic core and F(0) containing the membrane proton channel, linked together by a central stalk and a peripheral stalk. During catalysis, ATP synthesis in the catalytic domain of F(1) is coupled via a rotary mechanism of the central stalk subunits to proton translocation.</text>
</comment>
<dbReference type="AlphaFoldDB" id="M4IV78"/>
<dbReference type="NCBIfam" id="TIGR01145">
    <property type="entry name" value="ATP_synt_delta"/>
    <property type="match status" value="1"/>
</dbReference>
<dbReference type="Gene3D" id="1.10.520.20">
    <property type="entry name" value="N-terminal domain of the delta subunit of the F1F0-ATP synthase"/>
    <property type="match status" value="1"/>
</dbReference>
<dbReference type="GeneID" id="15329250"/>
<keyword evidence="4 8" id="KW-0375">Hydrogen ion transport</keyword>
<reference evidence="9" key="1">
    <citation type="journal article" date="2013" name="PLoS ONE">
        <title>Evolution of red algal plastid genomes: ancient architectures, introns, horizontal gene transfer, and taxonomic utility of plastid markers.</title>
        <authorList>
            <person name="Janouskovec J."/>
            <person name="Liu S.-L."/>
            <person name="Martone P.T."/>
            <person name="Carre W."/>
            <person name="Leblanc C."/>
            <person name="Collen J."/>
            <person name="Keeling P.J."/>
        </authorList>
    </citation>
    <scope>NUCLEOTIDE SEQUENCE</scope>
</reference>
<comment type="subunit">
    <text evidence="8">F-type ATPases have 2 components, F(1) - the catalytic core - and F(0) - the membrane proton channel. F(1) has five subunits: alpha(3), beta(3), gamma(1), delta(1), epsilon(1). CF(0) has four main subunits: a(1), b(1), b'(1) and c(10-14). The alpha and beta chains form an alternating ring which encloses part of the gamma chain. F(1) is attached to F(0) by a central stalk formed by the gamma and epsilon chains, while a peripheral stalk is formed by the delta, b and b' chains.</text>
</comment>
<evidence type="ECO:0000256" key="1">
    <source>
        <dbReference type="ARBA" id="ARBA00004370"/>
    </source>
</evidence>
<organism evidence="9">
    <name type="scientific">Calliarthron tuberculosum</name>
    <name type="common">Coralline red alga</name>
    <name type="synonym">Corallina tuberculosa</name>
    <dbReference type="NCBI Taxonomy" id="48942"/>
    <lineage>
        <taxon>Eukaryota</taxon>
        <taxon>Rhodophyta</taxon>
        <taxon>Florideophyceae</taxon>
        <taxon>Corallinophycidae</taxon>
        <taxon>Corallinales</taxon>
        <taxon>Corallinaceae</taxon>
        <taxon>Corallinoideae</taxon>
        <taxon>Calliarthron</taxon>
    </lineage>
</organism>
<evidence type="ECO:0000256" key="3">
    <source>
        <dbReference type="ARBA" id="ARBA00022448"/>
    </source>
</evidence>
<dbReference type="PRINTS" id="PR00125">
    <property type="entry name" value="ATPASEDELTA"/>
</dbReference>
<dbReference type="GO" id="GO:0046933">
    <property type="term" value="F:proton-transporting ATP synthase activity, rotational mechanism"/>
    <property type="evidence" value="ECO:0007669"/>
    <property type="project" value="UniProtKB-UniRule"/>
</dbReference>